<dbReference type="InterPro" id="IPR028261">
    <property type="entry name" value="DPD_II"/>
</dbReference>
<dbReference type="Proteomes" id="UP001498469">
    <property type="component" value="Unassembled WGS sequence"/>
</dbReference>
<gene>
    <name evidence="7" type="ORF">SJI18_16885</name>
</gene>
<dbReference type="PROSITE" id="PS51379">
    <property type="entry name" value="4FE4S_FER_2"/>
    <property type="match status" value="2"/>
</dbReference>
<name>A0ABU7URD0_9CLOT</name>
<proteinExistence type="predicted"/>
<organism evidence="7 8">
    <name type="scientific">Clostridium frigoriphilum</name>
    <dbReference type="NCBI Taxonomy" id="443253"/>
    <lineage>
        <taxon>Bacteria</taxon>
        <taxon>Bacillati</taxon>
        <taxon>Bacillota</taxon>
        <taxon>Clostridia</taxon>
        <taxon>Eubacteriales</taxon>
        <taxon>Clostridiaceae</taxon>
        <taxon>Clostridium</taxon>
    </lineage>
</organism>
<dbReference type="EMBL" id="JAZHFS010000017">
    <property type="protein sequence ID" value="MEF2113981.1"/>
    <property type="molecule type" value="Genomic_DNA"/>
</dbReference>
<evidence type="ECO:0000313" key="8">
    <source>
        <dbReference type="Proteomes" id="UP001498469"/>
    </source>
</evidence>
<protein>
    <submittedName>
        <fullName evidence="7">FAD-dependent oxidoreductase</fullName>
    </submittedName>
</protein>
<evidence type="ECO:0000259" key="4">
    <source>
        <dbReference type="PROSITE" id="PS51085"/>
    </source>
</evidence>
<dbReference type="Pfam" id="PF07992">
    <property type="entry name" value="Pyr_redox_2"/>
    <property type="match status" value="1"/>
</dbReference>
<sequence>MKMVSITIDGYNLEVDSNKSVLSAALESDMYIPHLCHHPDLSDIGACGLCVVEIEGCNEIKKACTTKVEDGIVIHTKTEKLNAMRRLSMELMLANHVDDCTTCPKYLNCELQSLIQYLGVSTSRLKRTLNTVPVNTCNPLIVRDLNRCVSCGRCVRVCRDVRGVNVLDYEVREDDRIMVNIRNHNSLAKENCRFCGACVEVCPTGALQDKEGVFKQNFNRELGLVPCKAECPANIDVPKYIRYIKEKKYQEAIAVIREKAPFPHSLGYVCMAFCESACRRKEINNSLSIRELKKFAAKHDQGLWRDKVTFKPKTNKKVAVVGSGPAGLTAAYNLVKCGHEVTVYEKSPVAGGMLSTCIPEYRLPREAVKAEIAEIERAGVKIVTNTYVSSLKDLKAKGFDKILIAIGAGKGVRLPIDGANCENVYENIDFLQKVSFQKPLPIGEKVIVMGGGNVAFDCARVAKRLGAKDVTIACLESREAMTASADEIEEGLEEGITILNSRTFMNIENDGTTASGVKCQEVASFSFDENKRLQLQIAPDSEYVIPADTVIFATGQRPEIPQGWNVPTGRGNSITTEDEMKINDCDMYAVGDVVYGTNSVIRAIAAGRRVASAIDVALGGDGIIEDKLTQDVMPNPYIGKDENFLSVEREKNECEAVESRIQNFKEVNHCLSESSACKEANRCLQCDLRTQIARPKLWAQYKIK</sequence>
<dbReference type="CDD" id="cd00207">
    <property type="entry name" value="fer2"/>
    <property type="match status" value="1"/>
</dbReference>
<keyword evidence="3" id="KW-0411">Iron-sulfur</keyword>
<feature type="domain" description="4Fe-4S ferredoxin-type" evidence="5">
    <location>
        <begin position="183"/>
        <end position="212"/>
    </location>
</feature>
<dbReference type="Pfam" id="PF14691">
    <property type="entry name" value="Fer4_20"/>
    <property type="match status" value="1"/>
</dbReference>
<comment type="caution">
    <text evidence="7">The sequence shown here is derived from an EMBL/GenBank/DDBJ whole genome shotgun (WGS) entry which is preliminary data.</text>
</comment>
<evidence type="ECO:0000313" key="7">
    <source>
        <dbReference type="EMBL" id="MEF2113981.1"/>
    </source>
</evidence>
<evidence type="ECO:0000259" key="6">
    <source>
        <dbReference type="PROSITE" id="PS51839"/>
    </source>
</evidence>
<dbReference type="PROSITE" id="PS51839">
    <property type="entry name" value="4FE4S_HC3"/>
    <property type="match status" value="1"/>
</dbReference>
<evidence type="ECO:0000259" key="5">
    <source>
        <dbReference type="PROSITE" id="PS51379"/>
    </source>
</evidence>
<dbReference type="PANTHER" id="PTHR42783">
    <property type="entry name" value="GLUTAMATE SYNTHASE [NADPH] SMALL CHAIN"/>
    <property type="match status" value="1"/>
</dbReference>
<accession>A0ABU7URD0</accession>
<reference evidence="7 8" key="1">
    <citation type="submission" date="2023-11" db="EMBL/GenBank/DDBJ databases">
        <title>Draft genome sequence of a psychrophilic Clostridium strain from permafrost water brine.</title>
        <authorList>
            <person name="Shcherbakova V.A."/>
            <person name="Trubitsyn V.E."/>
            <person name="Zakharyuk A.G."/>
        </authorList>
    </citation>
    <scope>NUCLEOTIDE SEQUENCE [LARGE SCALE GENOMIC DNA]</scope>
    <source>
        <strain evidence="7 8">14F</strain>
    </source>
</reference>
<dbReference type="SMART" id="SM00929">
    <property type="entry name" value="NADH-G_4Fe-4S_3"/>
    <property type="match status" value="1"/>
</dbReference>
<evidence type="ECO:0000256" key="1">
    <source>
        <dbReference type="ARBA" id="ARBA00022723"/>
    </source>
</evidence>
<dbReference type="Pfam" id="PF13510">
    <property type="entry name" value="Fer2_4"/>
    <property type="match status" value="1"/>
</dbReference>
<dbReference type="PROSITE" id="PS51085">
    <property type="entry name" value="2FE2S_FER_2"/>
    <property type="match status" value="1"/>
</dbReference>
<dbReference type="Pfam" id="PF10588">
    <property type="entry name" value="NADH-G_4Fe-4S_3"/>
    <property type="match status" value="1"/>
</dbReference>
<keyword evidence="8" id="KW-1185">Reference proteome</keyword>
<evidence type="ECO:0000256" key="2">
    <source>
        <dbReference type="ARBA" id="ARBA00023004"/>
    </source>
</evidence>
<dbReference type="InterPro" id="IPR017900">
    <property type="entry name" value="4Fe4S_Fe_S_CS"/>
</dbReference>
<dbReference type="InterPro" id="IPR001041">
    <property type="entry name" value="2Fe-2S_ferredoxin-type"/>
</dbReference>
<dbReference type="PROSITE" id="PS00198">
    <property type="entry name" value="4FE4S_FER_1"/>
    <property type="match status" value="1"/>
</dbReference>
<dbReference type="InterPro" id="IPR023753">
    <property type="entry name" value="FAD/NAD-binding_dom"/>
</dbReference>
<dbReference type="RefSeq" id="WP_216252395.1">
    <property type="nucleotide sequence ID" value="NZ_JAZHFS010000017.1"/>
</dbReference>
<dbReference type="InterPro" id="IPR054351">
    <property type="entry name" value="NADH_UbQ_OxRdtase_ferredoxin"/>
</dbReference>
<dbReference type="InterPro" id="IPR017896">
    <property type="entry name" value="4Fe4S_Fe-S-bd"/>
</dbReference>
<feature type="domain" description="4Fe-4S His(Cys)3-ligated-type" evidence="6">
    <location>
        <begin position="80"/>
        <end position="119"/>
    </location>
</feature>
<evidence type="ECO:0000256" key="3">
    <source>
        <dbReference type="ARBA" id="ARBA00023014"/>
    </source>
</evidence>
<keyword evidence="1" id="KW-0479">Metal-binding</keyword>
<feature type="domain" description="2Fe-2S ferredoxin-type" evidence="4">
    <location>
        <begin position="2"/>
        <end position="80"/>
    </location>
</feature>
<dbReference type="InterPro" id="IPR019574">
    <property type="entry name" value="NADH_UbQ_OxRdtase_Gsu_4Fe4S-bd"/>
</dbReference>
<dbReference type="PANTHER" id="PTHR42783:SF3">
    <property type="entry name" value="GLUTAMATE SYNTHASE [NADPH] SMALL CHAIN-RELATED"/>
    <property type="match status" value="1"/>
</dbReference>
<dbReference type="Pfam" id="PF22117">
    <property type="entry name" value="Fer4_Nqo3"/>
    <property type="match status" value="1"/>
</dbReference>
<keyword evidence="2" id="KW-0408">Iron</keyword>
<feature type="domain" description="4Fe-4S ferredoxin-type" evidence="5">
    <location>
        <begin position="139"/>
        <end position="169"/>
    </location>
</feature>